<evidence type="ECO:0000313" key="4">
    <source>
        <dbReference type="Proteomes" id="UP000683139"/>
    </source>
</evidence>
<name>A0A919YR28_9BACL</name>
<feature type="domain" description="MrpR C-terminal catalytic" evidence="2">
    <location>
        <begin position="119"/>
        <end position="325"/>
    </location>
</feature>
<gene>
    <name evidence="3" type="primary">yopR</name>
    <name evidence="3" type="ORF">J40TS1_41650</name>
</gene>
<evidence type="ECO:0008006" key="5">
    <source>
        <dbReference type="Google" id="ProtNLM"/>
    </source>
</evidence>
<dbReference type="InterPro" id="IPR011010">
    <property type="entry name" value="DNA_brk_join_enz"/>
</dbReference>
<comment type="caution">
    <text evidence="3">The sequence shown here is derived from an EMBL/GenBank/DDBJ whole genome shotgun (WGS) entry which is preliminary data.</text>
</comment>
<proteinExistence type="predicted"/>
<organism evidence="3 4">
    <name type="scientific">Paenibacillus montaniterrae</name>
    <dbReference type="NCBI Taxonomy" id="429341"/>
    <lineage>
        <taxon>Bacteria</taxon>
        <taxon>Bacillati</taxon>
        <taxon>Bacillota</taxon>
        <taxon>Bacilli</taxon>
        <taxon>Bacillales</taxon>
        <taxon>Paenibacillaceae</taxon>
        <taxon>Paenibacillus</taxon>
    </lineage>
</organism>
<keyword evidence="4" id="KW-1185">Reference proteome</keyword>
<dbReference type="RefSeq" id="WP_213519071.1">
    <property type="nucleotide sequence ID" value="NZ_BOSE01000009.1"/>
</dbReference>
<dbReference type="InterPro" id="IPR055009">
    <property type="entry name" value="MrpR_N_CB"/>
</dbReference>
<evidence type="ECO:0000313" key="3">
    <source>
        <dbReference type="EMBL" id="GIP18523.1"/>
    </source>
</evidence>
<dbReference type="Proteomes" id="UP000683139">
    <property type="component" value="Unassembled WGS sequence"/>
</dbReference>
<accession>A0A919YR28</accession>
<dbReference type="SUPFAM" id="SSF56349">
    <property type="entry name" value="DNA breaking-rejoining enzymes"/>
    <property type="match status" value="1"/>
</dbReference>
<evidence type="ECO:0000259" key="1">
    <source>
        <dbReference type="Pfam" id="PF22822"/>
    </source>
</evidence>
<reference evidence="3" key="1">
    <citation type="submission" date="2021-03" db="EMBL/GenBank/DDBJ databases">
        <title>Antimicrobial resistance genes in bacteria isolated from Japanese honey, and their potential for conferring macrolide and lincosamide resistance in the American foulbrood pathogen Paenibacillus larvae.</title>
        <authorList>
            <person name="Okamoto M."/>
            <person name="Kumagai M."/>
            <person name="Kanamori H."/>
            <person name="Takamatsu D."/>
        </authorList>
    </citation>
    <scope>NUCLEOTIDE SEQUENCE</scope>
    <source>
        <strain evidence="3">J40TS1</strain>
    </source>
</reference>
<dbReference type="InterPro" id="IPR055008">
    <property type="entry name" value="MrpR_C_cat"/>
</dbReference>
<dbReference type="EMBL" id="BOSE01000009">
    <property type="protein sequence ID" value="GIP18523.1"/>
    <property type="molecule type" value="Genomic_DNA"/>
</dbReference>
<dbReference type="GO" id="GO:0003677">
    <property type="term" value="F:DNA binding"/>
    <property type="evidence" value="ECO:0007669"/>
    <property type="project" value="InterPro"/>
</dbReference>
<sequence length="333" mass="39328">MQHQGSDVFLYNEPIKTQYLSRYRNYDTKEVYGRIFKKSASLERRNQQDLYDFTEDQLKCFVIDVLKPKTRESSRSIYSTISSYIDWAMQEGLSSHSENPWKKRNTDYIYDLVIPVKNYMSYEEKQFILDKLVNAQDKFIIEALWNGIQGDKLNELVSLRIEDVHSPTNSIAIANEHNERKRHIIAFDAQLCALAHAANEQRVYIKRNGQCSENTISDSADLVESGFIIKHSNTKHRGRLTHTTHYTIYNRVEMLRSLPELAQFNKVLVTKNIVRSGMIYYAMQLYIRDGELRRAQLEEICERFNIRFKWSIKDFLNLEVLRSLYPEQPEFAH</sequence>
<evidence type="ECO:0000259" key="2">
    <source>
        <dbReference type="Pfam" id="PF22823"/>
    </source>
</evidence>
<protein>
    <recommendedName>
        <fullName evidence="5">Core-binding (CB) domain-containing protein</fullName>
    </recommendedName>
</protein>
<dbReference type="AlphaFoldDB" id="A0A919YR28"/>
<dbReference type="Pfam" id="PF22823">
    <property type="entry name" value="MrpR_C_cat"/>
    <property type="match status" value="1"/>
</dbReference>
<feature type="domain" description="MrpR N-terminal core-binding" evidence="1">
    <location>
        <begin position="10"/>
        <end position="89"/>
    </location>
</feature>
<dbReference type="Pfam" id="PF22822">
    <property type="entry name" value="MrpR_N_CB"/>
    <property type="match status" value="1"/>
</dbReference>